<dbReference type="KEGG" id="hbs:IPV69_20315"/>
<evidence type="ECO:0000313" key="4">
    <source>
        <dbReference type="Proteomes" id="UP000593765"/>
    </source>
</evidence>
<organism evidence="3 4">
    <name type="scientific">Humisphaera borealis</name>
    <dbReference type="NCBI Taxonomy" id="2807512"/>
    <lineage>
        <taxon>Bacteria</taxon>
        <taxon>Pseudomonadati</taxon>
        <taxon>Planctomycetota</taxon>
        <taxon>Phycisphaerae</taxon>
        <taxon>Tepidisphaerales</taxon>
        <taxon>Tepidisphaeraceae</taxon>
        <taxon>Humisphaera</taxon>
    </lineage>
</organism>
<dbReference type="SMART" id="SM00564">
    <property type="entry name" value="PQQ"/>
    <property type="match status" value="5"/>
</dbReference>
<accession>A0A7M2WSR6</accession>
<dbReference type="PANTHER" id="PTHR34512:SF30">
    <property type="entry name" value="OUTER MEMBRANE PROTEIN ASSEMBLY FACTOR BAMB"/>
    <property type="match status" value="1"/>
</dbReference>
<dbReference type="EMBL" id="CP063458">
    <property type="protein sequence ID" value="QOV88565.1"/>
    <property type="molecule type" value="Genomic_DNA"/>
</dbReference>
<protein>
    <submittedName>
        <fullName evidence="3">PQQ-like beta-propeller repeat protein</fullName>
    </submittedName>
</protein>
<proteinExistence type="predicted"/>
<name>A0A7M2WSR6_9BACT</name>
<keyword evidence="1" id="KW-0732">Signal</keyword>
<dbReference type="Pfam" id="PF13360">
    <property type="entry name" value="PQQ_2"/>
    <property type="match status" value="2"/>
</dbReference>
<dbReference type="Gene3D" id="2.130.10.10">
    <property type="entry name" value="YVTN repeat-like/Quinoprotein amine dehydrogenase"/>
    <property type="match status" value="2"/>
</dbReference>
<evidence type="ECO:0000256" key="1">
    <source>
        <dbReference type="SAM" id="SignalP"/>
    </source>
</evidence>
<feature type="chain" id="PRO_5034069244" evidence="1">
    <location>
        <begin position="27"/>
        <end position="425"/>
    </location>
</feature>
<sequence length="425" mass="45966">MMTSISVRRLILSGSIAFGLYHSAQAADWTMFRGPTRDGVVPAGEKAPAEWSASKNVKWKTALPRPGNASPVVVGGKVFLTLALDDKGTQRSLSCFDRTDGKQLWIKTVIYDTPEKTHGTNPYCAASPAADKDVVIAWHASAGLVCYDHDGKELWKRDLGPIRHIWGWAGSPVIHGDVVFLNAGPGDRQFVCAIDKKTGATLWQTEEPGGAEDKSPVTNGWLGSWGSPRVVDVAGKEQVWVFQSGGVKSYDPRTGKILWTVEGAGPLAYSDVYVAPAAADGSRLGLAIAGYGGAGIGFKVTADGAKRTWQNKDKHPQRIGTGVILGNRVIVPNEPYIGCYDLETGKEVWRQQFQGARFWGSIIQLGDRLYVTSQQGTTYVFAADPTAYKEIAQNPLGEASNSTPAVSDGQMFLRTAKHLWCVEQK</sequence>
<dbReference type="RefSeq" id="WP_206291554.1">
    <property type="nucleotide sequence ID" value="NZ_CP063458.1"/>
</dbReference>
<dbReference type="PANTHER" id="PTHR34512">
    <property type="entry name" value="CELL SURFACE PROTEIN"/>
    <property type="match status" value="1"/>
</dbReference>
<feature type="domain" description="Pyrrolo-quinoline quinone repeat" evidence="2">
    <location>
        <begin position="336"/>
        <end position="417"/>
    </location>
</feature>
<feature type="signal peptide" evidence="1">
    <location>
        <begin position="1"/>
        <end position="26"/>
    </location>
</feature>
<dbReference type="InterPro" id="IPR015943">
    <property type="entry name" value="WD40/YVTN_repeat-like_dom_sf"/>
</dbReference>
<feature type="domain" description="Pyrrolo-quinoline quinone repeat" evidence="2">
    <location>
        <begin position="92"/>
        <end position="314"/>
    </location>
</feature>
<dbReference type="InterPro" id="IPR011047">
    <property type="entry name" value="Quinoprotein_ADH-like_sf"/>
</dbReference>
<dbReference type="SUPFAM" id="SSF50998">
    <property type="entry name" value="Quinoprotein alcohol dehydrogenase-like"/>
    <property type="match status" value="1"/>
</dbReference>
<keyword evidence="4" id="KW-1185">Reference proteome</keyword>
<gene>
    <name evidence="3" type="ORF">IPV69_20315</name>
</gene>
<evidence type="ECO:0000313" key="3">
    <source>
        <dbReference type="EMBL" id="QOV88565.1"/>
    </source>
</evidence>
<evidence type="ECO:0000259" key="2">
    <source>
        <dbReference type="Pfam" id="PF13360"/>
    </source>
</evidence>
<reference evidence="3 4" key="1">
    <citation type="submission" date="2020-10" db="EMBL/GenBank/DDBJ databases">
        <title>Wide distribution of Phycisphaera-like planctomycetes from WD2101 soil group in peatlands and genome analysis of the first cultivated representative.</title>
        <authorList>
            <person name="Dedysh S.N."/>
            <person name="Beletsky A.V."/>
            <person name="Ivanova A."/>
            <person name="Kulichevskaya I.S."/>
            <person name="Suzina N.E."/>
            <person name="Philippov D.A."/>
            <person name="Rakitin A.L."/>
            <person name="Mardanov A.V."/>
            <person name="Ravin N.V."/>
        </authorList>
    </citation>
    <scope>NUCLEOTIDE SEQUENCE [LARGE SCALE GENOMIC DNA]</scope>
    <source>
        <strain evidence="3 4">M1803</strain>
    </source>
</reference>
<dbReference type="Proteomes" id="UP000593765">
    <property type="component" value="Chromosome"/>
</dbReference>
<dbReference type="AlphaFoldDB" id="A0A7M2WSR6"/>
<dbReference type="InterPro" id="IPR002372">
    <property type="entry name" value="PQQ_rpt_dom"/>
</dbReference>
<dbReference type="InterPro" id="IPR018391">
    <property type="entry name" value="PQQ_b-propeller_rpt"/>
</dbReference>